<protein>
    <recommendedName>
        <fullName evidence="4">DNA polymerase delta subunit 3</fullName>
    </recommendedName>
</protein>
<dbReference type="Proteomes" id="UP000001396">
    <property type="component" value="Unassembled WGS sequence"/>
</dbReference>
<sequence length="643" mass="73245">MLILFKRKHENRNPLVENGVSKKSFVSCFWKDFIYYITFLSFKHNNRDFDKIKNLASSYKMNESKTEEIDGDCLLEQINSMIDDSQTINYRWLSNKFNINPNISKEYVFNISIPKDSAVLSYNLVPLKDLEESKEKFLSINSIHVYSLSKDTTPTDPTNAVTLYINDIKEKYQNMRPLGEEYFDFKPPIVSDSFKKRELHRALPISVHPTPFKADKKVTVQSSTTSTATTTTAKPVAPTSKPATTTPVKSAFTDFFTKAPAGGDNNPFAKYDQMRNEEKAAQATKAAIQPVVNVADSISKKSATTKSTTNSTTTTTNTTNTTTLAAKKKSDQSAPKPAPKSKAKAKAKSDSSDDDDDSDDPFGDDSESSEEEMPSYSRIMKNRKTIDDSDEESNLSGNKRTLLEIESGGSEDEKEMKRKAAIEAAEIEKKKKEKEEKEKIEKEKKLKEEKEKKEREAKEKKEKEKKEKEKREKEEKEKKDKELKEKEAQLQKEKEEKEKAKKLEEEKKEKEKEIEKEKAKQKAKSKSKKEEKEEEEEEEEEQQDEEEDEEPKKTLKKQKTSATSKSNSKVESESKDKKTKSTKKSPKKSAAKADDDSDADKDDEKSKTTKKSPKSKTTKKAAKSDSPDKKQTSITSFFAPKKK</sequence>
<reference evidence="2 3" key="1">
    <citation type="journal article" date="2011" name="Genome Res.">
        <title>Phylogeny-wide analysis of social amoeba genomes highlights ancient origins for complex intercellular communication.</title>
        <authorList>
            <person name="Heidel A.J."/>
            <person name="Lawal H.M."/>
            <person name="Felder M."/>
            <person name="Schilde C."/>
            <person name="Helps N.R."/>
            <person name="Tunggal B."/>
            <person name="Rivero F."/>
            <person name="John U."/>
            <person name="Schleicher M."/>
            <person name="Eichinger L."/>
            <person name="Platzer M."/>
            <person name="Noegel A.A."/>
            <person name="Schaap P."/>
            <person name="Gloeckner G."/>
        </authorList>
    </citation>
    <scope>NUCLEOTIDE SEQUENCE [LARGE SCALE GENOMIC DNA]</scope>
    <source>
        <strain evidence="3">ATCC 26659 / Pp 5 / PN500</strain>
    </source>
</reference>
<feature type="compositionally biased region" description="Low complexity" evidence="1">
    <location>
        <begin position="300"/>
        <end position="325"/>
    </location>
</feature>
<dbReference type="EMBL" id="ADBJ01000047">
    <property type="protein sequence ID" value="EFA76338.1"/>
    <property type="molecule type" value="Genomic_DNA"/>
</dbReference>
<dbReference type="AlphaFoldDB" id="D3BQB8"/>
<dbReference type="RefSeq" id="XP_020428470.1">
    <property type="nucleotide sequence ID" value="XM_020580885.1"/>
</dbReference>
<feature type="compositionally biased region" description="Basic and acidic residues" evidence="1">
    <location>
        <begin position="622"/>
        <end position="631"/>
    </location>
</feature>
<organism evidence="2 3">
    <name type="scientific">Heterostelium pallidum (strain ATCC 26659 / Pp 5 / PN500)</name>
    <name type="common">Cellular slime mold</name>
    <name type="synonym">Polysphondylium pallidum</name>
    <dbReference type="NCBI Taxonomy" id="670386"/>
    <lineage>
        <taxon>Eukaryota</taxon>
        <taxon>Amoebozoa</taxon>
        <taxon>Evosea</taxon>
        <taxon>Eumycetozoa</taxon>
        <taxon>Dictyostelia</taxon>
        <taxon>Acytosteliales</taxon>
        <taxon>Acytosteliaceae</taxon>
        <taxon>Heterostelium</taxon>
    </lineage>
</organism>
<feature type="region of interest" description="Disordered" evidence="1">
    <location>
        <begin position="300"/>
        <end position="643"/>
    </location>
</feature>
<feature type="compositionally biased region" description="Basic residues" evidence="1">
    <location>
        <begin position="577"/>
        <end position="590"/>
    </location>
</feature>
<accession>D3BQB8</accession>
<dbReference type="GeneID" id="31365574"/>
<feature type="compositionally biased region" description="Acidic residues" evidence="1">
    <location>
        <begin position="532"/>
        <end position="549"/>
    </location>
</feature>
<dbReference type="InterPro" id="IPR041913">
    <property type="entry name" value="POLD3_sf"/>
</dbReference>
<gene>
    <name evidence="2" type="ORF">PPL_10103</name>
</gene>
<feature type="compositionally biased region" description="Basic residues" evidence="1">
    <location>
        <begin position="608"/>
        <end position="621"/>
    </location>
</feature>
<dbReference type="OMA" id="KHENRNP"/>
<feature type="compositionally biased region" description="Acidic residues" evidence="1">
    <location>
        <begin position="352"/>
        <end position="373"/>
    </location>
</feature>
<keyword evidence="3" id="KW-1185">Reference proteome</keyword>
<feature type="compositionally biased region" description="Basic and acidic residues" evidence="1">
    <location>
        <begin position="414"/>
        <end position="520"/>
    </location>
</feature>
<feature type="compositionally biased region" description="Low complexity" evidence="1">
    <location>
        <begin position="219"/>
        <end position="245"/>
    </location>
</feature>
<evidence type="ECO:0008006" key="4">
    <source>
        <dbReference type="Google" id="ProtNLM"/>
    </source>
</evidence>
<proteinExistence type="predicted"/>
<evidence type="ECO:0000256" key="1">
    <source>
        <dbReference type="SAM" id="MobiDB-lite"/>
    </source>
</evidence>
<feature type="region of interest" description="Disordered" evidence="1">
    <location>
        <begin position="218"/>
        <end position="245"/>
    </location>
</feature>
<comment type="caution">
    <text evidence="2">The sequence shown here is derived from an EMBL/GenBank/DDBJ whole genome shotgun (WGS) entry which is preliminary data.</text>
</comment>
<name>D3BQB8_HETP5</name>
<evidence type="ECO:0000313" key="2">
    <source>
        <dbReference type="EMBL" id="EFA76338.1"/>
    </source>
</evidence>
<dbReference type="STRING" id="670386.D3BQB8"/>
<dbReference type="PANTHER" id="PTHR21533:SF19">
    <property type="entry name" value="LEUCINE-RICH PROTEIN"/>
    <property type="match status" value="1"/>
</dbReference>
<dbReference type="InParanoid" id="D3BQB8"/>
<dbReference type="Gene3D" id="3.90.1030.20">
    <property type="entry name" value="DNA polymerase delta, p66 (Cdc27) subunit, wHTH domain"/>
    <property type="match status" value="1"/>
</dbReference>
<dbReference type="PANTHER" id="PTHR21533">
    <property type="entry name" value="LEUCINE-RICH PROTEIN"/>
    <property type="match status" value="1"/>
</dbReference>
<evidence type="ECO:0000313" key="3">
    <source>
        <dbReference type="Proteomes" id="UP000001396"/>
    </source>
</evidence>